<dbReference type="AlphaFoldDB" id="K5BAP7"/>
<reference evidence="2 3" key="1">
    <citation type="journal article" date="2012" name="J. Bacteriol.">
        <title>Genome sequence of Mycobacterium hassiacum DSM 44199, a rare source of heat-stable mycobacterial proteins.</title>
        <authorList>
            <person name="Tiago I."/>
            <person name="Maranha A."/>
            <person name="Mendes V."/>
            <person name="Alarico S."/>
            <person name="Moynihan P.J."/>
            <person name="Clarke A.J."/>
            <person name="Macedo-Ribeiro S."/>
            <person name="Pereira P.J."/>
            <person name="Empadinhas N."/>
        </authorList>
    </citation>
    <scope>NUCLEOTIDE SEQUENCE [LARGE SCALE GENOMIC DNA]</scope>
    <source>
        <strain evidence="3">DSM 44199 / CIP 105218 / JCM 12690 / 3849</strain>
    </source>
</reference>
<keyword evidence="1" id="KW-0812">Transmembrane</keyword>
<dbReference type="Proteomes" id="UP000006265">
    <property type="component" value="Unassembled WGS sequence"/>
</dbReference>
<dbReference type="OrthoDB" id="4566092at2"/>
<feature type="transmembrane region" description="Helical" evidence="1">
    <location>
        <begin position="37"/>
        <end position="57"/>
    </location>
</feature>
<comment type="caution">
    <text evidence="2">The sequence shown here is derived from an EMBL/GenBank/DDBJ whole genome shotgun (WGS) entry which is preliminary data.</text>
</comment>
<proteinExistence type="predicted"/>
<evidence type="ECO:0000256" key="1">
    <source>
        <dbReference type="SAM" id="Phobius"/>
    </source>
</evidence>
<evidence type="ECO:0000313" key="2">
    <source>
        <dbReference type="EMBL" id="EKF22610.1"/>
    </source>
</evidence>
<feature type="transmembrane region" description="Helical" evidence="1">
    <location>
        <begin position="97"/>
        <end position="117"/>
    </location>
</feature>
<dbReference type="PATRIC" id="fig|1122247.3.peg.3213"/>
<keyword evidence="1" id="KW-0472">Membrane</keyword>
<sequence>MSIWQRAVARVEAMTASATARPTTGPLPTTGDALLRFALRVDATVCAGVGLIVAMAADPLSGLSGLTATQEWVAGAALVGYGTLLHTLAGRSEVRRVGVGVLVGNLAFVAATAAALATDLLPLTGFGVAAALAFDAVTALIAVVQYLGVRRLA</sequence>
<gene>
    <name evidence="2" type="ORF">C731_3350</name>
</gene>
<protein>
    <submittedName>
        <fullName evidence="2">Putative membrane protein</fullName>
    </submittedName>
</protein>
<keyword evidence="3" id="KW-1185">Reference proteome</keyword>
<organism evidence="2 3">
    <name type="scientific">Mycolicibacterium hassiacum (strain DSM 44199 / CIP 105218 / JCM 12690 / 3849)</name>
    <name type="common">Mycobacterium hassiacum</name>
    <dbReference type="NCBI Taxonomy" id="1122247"/>
    <lineage>
        <taxon>Bacteria</taxon>
        <taxon>Bacillati</taxon>
        <taxon>Actinomycetota</taxon>
        <taxon>Actinomycetes</taxon>
        <taxon>Mycobacteriales</taxon>
        <taxon>Mycobacteriaceae</taxon>
        <taxon>Mycolicibacterium</taxon>
    </lineage>
</organism>
<keyword evidence="1" id="KW-1133">Transmembrane helix</keyword>
<dbReference type="STRING" id="1122247.GCA_000379865_04246"/>
<name>K5BAP7_MYCHD</name>
<dbReference type="EMBL" id="AMRA01000095">
    <property type="protein sequence ID" value="EKF22610.1"/>
    <property type="molecule type" value="Genomic_DNA"/>
</dbReference>
<dbReference type="eggNOG" id="ENOG5032RR5">
    <property type="taxonomic scope" value="Bacteria"/>
</dbReference>
<accession>K5BAP7</accession>
<feature type="transmembrane region" description="Helical" evidence="1">
    <location>
        <begin position="72"/>
        <end position="90"/>
    </location>
</feature>
<feature type="transmembrane region" description="Helical" evidence="1">
    <location>
        <begin position="123"/>
        <end position="147"/>
    </location>
</feature>
<evidence type="ECO:0000313" key="3">
    <source>
        <dbReference type="Proteomes" id="UP000006265"/>
    </source>
</evidence>